<dbReference type="AlphaFoldDB" id="A0A7D4AU89"/>
<dbReference type="GO" id="GO:0004674">
    <property type="term" value="F:protein serine/threonine kinase activity"/>
    <property type="evidence" value="ECO:0007669"/>
    <property type="project" value="TreeGrafter"/>
</dbReference>
<dbReference type="SMART" id="SM00220">
    <property type="entry name" value="S_TKc"/>
    <property type="match status" value="1"/>
</dbReference>
<dbReference type="Gene3D" id="3.30.200.20">
    <property type="entry name" value="Phosphorylase Kinase, domain 1"/>
    <property type="match status" value="1"/>
</dbReference>
<evidence type="ECO:0000256" key="2">
    <source>
        <dbReference type="ARBA" id="ARBA00022741"/>
    </source>
</evidence>
<keyword evidence="10" id="KW-1185">Reference proteome</keyword>
<dbReference type="Proteomes" id="UP000501240">
    <property type="component" value="Chromosome"/>
</dbReference>
<dbReference type="PANTHER" id="PTHR43289">
    <property type="entry name" value="MITOGEN-ACTIVATED PROTEIN KINASE KINASE KINASE 20-RELATED"/>
    <property type="match status" value="1"/>
</dbReference>
<dbReference type="SUPFAM" id="SSF56112">
    <property type="entry name" value="Protein kinase-like (PK-like)"/>
    <property type="match status" value="1"/>
</dbReference>
<keyword evidence="4 5" id="KW-0067">ATP-binding</keyword>
<dbReference type="PROSITE" id="PS00107">
    <property type="entry name" value="PROTEIN_KINASE_ATP"/>
    <property type="match status" value="1"/>
</dbReference>
<reference evidence="9 10" key="1">
    <citation type="submission" date="2020-05" db="EMBL/GenBank/DDBJ databases">
        <title>Actinomadura verrucosospora NRRL-B18236 (PFL_A860) Genome sequencing and assembly.</title>
        <authorList>
            <person name="Samborskyy M."/>
        </authorList>
    </citation>
    <scope>NUCLEOTIDE SEQUENCE [LARGE SCALE GENOMIC DNA]</scope>
    <source>
        <strain evidence="9 10">NRRL:B18236</strain>
    </source>
</reference>
<evidence type="ECO:0000256" key="4">
    <source>
        <dbReference type="ARBA" id="ARBA00022840"/>
    </source>
</evidence>
<organism evidence="9 10">
    <name type="scientific">Actinomadura verrucosospora</name>
    <dbReference type="NCBI Taxonomy" id="46165"/>
    <lineage>
        <taxon>Bacteria</taxon>
        <taxon>Bacillati</taxon>
        <taxon>Actinomycetota</taxon>
        <taxon>Actinomycetes</taxon>
        <taxon>Streptosporangiales</taxon>
        <taxon>Thermomonosporaceae</taxon>
        <taxon>Actinomadura</taxon>
    </lineage>
</organism>
<accession>A0A7D4AU89</accession>
<keyword evidence="1" id="KW-0808">Transferase</keyword>
<evidence type="ECO:0000256" key="1">
    <source>
        <dbReference type="ARBA" id="ARBA00022679"/>
    </source>
</evidence>
<keyword evidence="7" id="KW-0812">Transmembrane</keyword>
<name>A0A7D4AU89_ACTVE</name>
<dbReference type="GO" id="GO:0005524">
    <property type="term" value="F:ATP binding"/>
    <property type="evidence" value="ECO:0007669"/>
    <property type="project" value="UniProtKB-UniRule"/>
</dbReference>
<evidence type="ECO:0000256" key="3">
    <source>
        <dbReference type="ARBA" id="ARBA00022777"/>
    </source>
</evidence>
<feature type="region of interest" description="Disordered" evidence="6">
    <location>
        <begin position="297"/>
        <end position="342"/>
    </location>
</feature>
<evidence type="ECO:0000256" key="5">
    <source>
        <dbReference type="PROSITE-ProRule" id="PRU10141"/>
    </source>
</evidence>
<evidence type="ECO:0000313" key="9">
    <source>
        <dbReference type="EMBL" id="QKG25149.1"/>
    </source>
</evidence>
<sequence length="534" mass="56192">MEARVRQPVYEPLAQGDPPEIGGYRILARLGAGGMGRVFLGSTQSGRHLAIKVVRPEFADDPEFRRRFAQEVVAAQRVQNLYTAPVIDADLNGPVPWLATAHIPGPSLAAEVAGSGPLPRTALPVLGAGIAEALQAIHRAGVVHRDLKPSNVLLAGDGPRVIDFGIARAADATPLTRTGGVVGSPQFMAPEQVRGGESGPALDVFAFGALLYFAATARSPFGEGNPQAVMFRIVQEEPRLDECPDELRPLIERCLDKDPENRPSDDELLDELSGMRADDPAAWPPEPVTESLRAYAAVPPTAPPRPPTGAFPTGPHTTGSHPPVPAGPPGPPQPPRQGGDGGRVLLLVGGGVLALLLVFTLILVATRNGDGDRGNASEGGASPTAAVPAATQQQNEPPAGSPAPSAPVSPTGGDTPKPPGTFLGEYKGIDITDGYYIDFTDDPKRPKEGADGDLNYDSYQINGNGKLGLIGEGEAANYKTCHANTKYQDATYDPEKGQSWCVYTDGGLLGIIHIRALEHRYMTIDLKVWQGPAD</sequence>
<feature type="transmembrane region" description="Helical" evidence="7">
    <location>
        <begin position="344"/>
        <end position="365"/>
    </location>
</feature>
<keyword evidence="3 9" id="KW-0418">Kinase</keyword>
<evidence type="ECO:0000259" key="8">
    <source>
        <dbReference type="PROSITE" id="PS50011"/>
    </source>
</evidence>
<keyword evidence="7" id="KW-1133">Transmembrane helix</keyword>
<dbReference type="Gene3D" id="1.10.510.10">
    <property type="entry name" value="Transferase(Phosphotransferase) domain 1"/>
    <property type="match status" value="1"/>
</dbReference>
<feature type="binding site" evidence="5">
    <location>
        <position position="52"/>
    </location>
    <ligand>
        <name>ATP</name>
        <dbReference type="ChEBI" id="CHEBI:30616"/>
    </ligand>
</feature>
<dbReference type="InterPro" id="IPR008271">
    <property type="entry name" value="Ser/Thr_kinase_AS"/>
</dbReference>
<dbReference type="Pfam" id="PF00069">
    <property type="entry name" value="Pkinase"/>
    <property type="match status" value="1"/>
</dbReference>
<gene>
    <name evidence="9" type="ORF">ACTIVE_6800</name>
</gene>
<feature type="compositionally biased region" description="Low complexity" evidence="6">
    <location>
        <begin position="310"/>
        <end position="321"/>
    </location>
</feature>
<feature type="region of interest" description="Disordered" evidence="6">
    <location>
        <begin position="372"/>
        <end position="424"/>
    </location>
</feature>
<proteinExistence type="predicted"/>
<dbReference type="InterPro" id="IPR011009">
    <property type="entry name" value="Kinase-like_dom_sf"/>
</dbReference>
<dbReference type="InterPro" id="IPR017441">
    <property type="entry name" value="Protein_kinase_ATP_BS"/>
</dbReference>
<dbReference type="PROSITE" id="PS50011">
    <property type="entry name" value="PROTEIN_KINASE_DOM"/>
    <property type="match status" value="1"/>
</dbReference>
<evidence type="ECO:0000256" key="7">
    <source>
        <dbReference type="SAM" id="Phobius"/>
    </source>
</evidence>
<feature type="domain" description="Protein kinase" evidence="8">
    <location>
        <begin position="24"/>
        <end position="282"/>
    </location>
</feature>
<keyword evidence="2 5" id="KW-0547">Nucleotide-binding</keyword>
<evidence type="ECO:0000313" key="10">
    <source>
        <dbReference type="Proteomes" id="UP000501240"/>
    </source>
</evidence>
<dbReference type="CDD" id="cd14014">
    <property type="entry name" value="STKc_PknB_like"/>
    <property type="match status" value="1"/>
</dbReference>
<evidence type="ECO:0000256" key="6">
    <source>
        <dbReference type="SAM" id="MobiDB-lite"/>
    </source>
</evidence>
<protein>
    <submittedName>
        <fullName evidence="9">Serine-threonine kinase-like protein</fullName>
    </submittedName>
</protein>
<feature type="compositionally biased region" description="Low complexity" evidence="6">
    <location>
        <begin position="381"/>
        <end position="398"/>
    </location>
</feature>
<dbReference type="InterPro" id="IPR000719">
    <property type="entry name" value="Prot_kinase_dom"/>
</dbReference>
<dbReference type="EMBL" id="CP053892">
    <property type="protein sequence ID" value="QKG25149.1"/>
    <property type="molecule type" value="Genomic_DNA"/>
</dbReference>
<dbReference type="PROSITE" id="PS00108">
    <property type="entry name" value="PROTEIN_KINASE_ST"/>
    <property type="match status" value="1"/>
</dbReference>
<keyword evidence="7" id="KW-0472">Membrane</keyword>
<dbReference type="PANTHER" id="PTHR43289:SF34">
    <property type="entry name" value="SERINE_THREONINE-PROTEIN KINASE YBDM-RELATED"/>
    <property type="match status" value="1"/>
</dbReference>
<feature type="compositionally biased region" description="Pro residues" evidence="6">
    <location>
        <begin position="322"/>
        <end position="335"/>
    </location>
</feature>
<feature type="compositionally biased region" description="Pro residues" evidence="6">
    <location>
        <begin position="300"/>
        <end position="309"/>
    </location>
</feature>